<evidence type="ECO:0000256" key="8">
    <source>
        <dbReference type="ARBA" id="ARBA00023049"/>
    </source>
</evidence>
<dbReference type="PRINTS" id="PR00138">
    <property type="entry name" value="MATRIXIN"/>
</dbReference>
<dbReference type="RefSeq" id="WP_257719048.1">
    <property type="nucleotide sequence ID" value="NZ_JANJOU010000033.1"/>
</dbReference>
<dbReference type="Pfam" id="PF13517">
    <property type="entry name" value="FG-GAP_3"/>
    <property type="match status" value="1"/>
</dbReference>
<keyword evidence="1" id="KW-0645">Protease</keyword>
<keyword evidence="6" id="KW-0862">Zinc</keyword>
<evidence type="ECO:0000256" key="6">
    <source>
        <dbReference type="ARBA" id="ARBA00022833"/>
    </source>
</evidence>
<evidence type="ECO:0000256" key="5">
    <source>
        <dbReference type="ARBA" id="ARBA00022801"/>
    </source>
</evidence>
<dbReference type="Gene3D" id="3.40.390.10">
    <property type="entry name" value="Collagenase (Catalytic Domain)"/>
    <property type="match status" value="1"/>
</dbReference>
<dbReference type="InterPro" id="IPR013517">
    <property type="entry name" value="FG-GAP"/>
</dbReference>
<evidence type="ECO:0000259" key="11">
    <source>
        <dbReference type="SMART" id="SM00237"/>
    </source>
</evidence>
<feature type="domain" description="Calx-beta" evidence="11">
    <location>
        <begin position="219"/>
        <end position="317"/>
    </location>
</feature>
<organism evidence="12 13">
    <name type="scientific">Roseomonas populi</name>
    <dbReference type="NCBI Taxonomy" id="3121582"/>
    <lineage>
        <taxon>Bacteria</taxon>
        <taxon>Pseudomonadati</taxon>
        <taxon>Pseudomonadota</taxon>
        <taxon>Alphaproteobacteria</taxon>
        <taxon>Acetobacterales</taxon>
        <taxon>Roseomonadaceae</taxon>
        <taxon>Roseomonas</taxon>
    </lineage>
</organism>
<comment type="caution">
    <text evidence="12">The sequence shown here is derived from an EMBL/GenBank/DDBJ whole genome shotgun (WGS) entry which is preliminary data.</text>
</comment>
<dbReference type="Pfam" id="PF00413">
    <property type="entry name" value="Peptidase_M10"/>
    <property type="match status" value="1"/>
</dbReference>
<keyword evidence="4" id="KW-0677">Repeat</keyword>
<dbReference type="Gene3D" id="2.130.10.130">
    <property type="entry name" value="Integrin alpha, N-terminal"/>
    <property type="match status" value="1"/>
</dbReference>
<keyword evidence="2" id="KW-0479">Metal-binding</keyword>
<evidence type="ECO:0000256" key="2">
    <source>
        <dbReference type="ARBA" id="ARBA00022723"/>
    </source>
</evidence>
<dbReference type="InterPro" id="IPR021190">
    <property type="entry name" value="Pept_M10A"/>
</dbReference>
<dbReference type="InterPro" id="IPR001818">
    <property type="entry name" value="Pept_M10_metallopeptidase"/>
</dbReference>
<dbReference type="Proteomes" id="UP001524642">
    <property type="component" value="Unassembled WGS sequence"/>
</dbReference>
<dbReference type="PANTHER" id="PTHR10201:SF323">
    <property type="entry name" value="MATRIX METALLOPROTEINASE-21"/>
    <property type="match status" value="1"/>
</dbReference>
<evidence type="ECO:0000313" key="13">
    <source>
        <dbReference type="Proteomes" id="UP001524642"/>
    </source>
</evidence>
<sequence length="680" mass="68593">MSDSFPAPQAAPEPHSFYDLTGPAPVEQPEDYTAFYGKWGASRSYGTAGGVVTWSIAGSGLANTTGTYNFFTGSTVSLSSFLSFDYNAVLAQAFAAWSSVANITFVQVADGGGNIGTGLSANIRIAGGYVDGHPYSSVLGSAFYPSSYTNPANVATAGDIVFDSAEGSFWNASTFLAVATHEIGHALGLGHSSDPNAIMYAYHNAALTPQADDIAGIRSIYGSASSWPGAVTINNVVLTEGTGGTTFANFTVSRSGGTSAFSVNYATSDGAARAGTDYVATSGTLFFESGATSKTISVAVLGDGMHDPNETFAVVLSGATNNASFSNAVGVGILREDDPAFHPVGLVLGNFAPSAGGWVNNDLVPRHLADVNGDGMADIVGFGYGGVLVSLATGFGAFAAPSFELGAFGASNGGWVSDNLLPRELADVNGDGMADIVGFGFNGVLVSLATGGGHFAGPTIELGAFGANSGGWVSSDVLPRKMGDVNGDGMDDIVGFGFNGVYVSLATGGGHFAGPSFELGAFGANNGGWVSDNLLPRELADVNGDGMDDIIGFGFNGVYVSLATGGGHFAGPSFELGAFGANSGGWVNNTLLPREMADVNGDGMADIIGFGYGGAYASLATGGGHFGPMALQVADFGASAGGWASNAVVPRELADVNGDGHDDIIGFGYGGVYTTLSNYA</sequence>
<protein>
    <submittedName>
        <fullName evidence="12">FG-GAP-like repeat-containing protein</fullName>
    </submittedName>
</protein>
<keyword evidence="8" id="KW-0482">Metalloprotease</keyword>
<name>A0ABT1XB89_9PROT</name>
<dbReference type="InterPro" id="IPR028994">
    <property type="entry name" value="Integrin_alpha_N"/>
</dbReference>
<evidence type="ECO:0000256" key="3">
    <source>
        <dbReference type="ARBA" id="ARBA00022729"/>
    </source>
</evidence>
<dbReference type="Pfam" id="PF03160">
    <property type="entry name" value="Calx-beta"/>
    <property type="match status" value="1"/>
</dbReference>
<dbReference type="SMART" id="SM00237">
    <property type="entry name" value="Calx_beta"/>
    <property type="match status" value="1"/>
</dbReference>
<dbReference type="SUPFAM" id="SSF141072">
    <property type="entry name" value="CalX-like"/>
    <property type="match status" value="1"/>
</dbReference>
<dbReference type="InterPro" id="IPR038081">
    <property type="entry name" value="CalX-like_sf"/>
</dbReference>
<keyword evidence="5" id="KW-0378">Hydrolase</keyword>
<dbReference type="Gene3D" id="2.60.40.2030">
    <property type="match status" value="1"/>
</dbReference>
<gene>
    <name evidence="12" type="ORF">NRP21_25450</name>
</gene>
<dbReference type="SMART" id="SM00235">
    <property type="entry name" value="ZnMc"/>
    <property type="match status" value="1"/>
</dbReference>
<dbReference type="InterPro" id="IPR024079">
    <property type="entry name" value="MetalloPept_cat_dom_sf"/>
</dbReference>
<keyword evidence="3" id="KW-0732">Signal</keyword>
<evidence type="ECO:0000256" key="4">
    <source>
        <dbReference type="ARBA" id="ARBA00022737"/>
    </source>
</evidence>
<dbReference type="SUPFAM" id="SSF55486">
    <property type="entry name" value="Metalloproteases ('zincins'), catalytic domain"/>
    <property type="match status" value="1"/>
</dbReference>
<dbReference type="PANTHER" id="PTHR10201">
    <property type="entry name" value="MATRIX METALLOPROTEINASE"/>
    <property type="match status" value="1"/>
</dbReference>
<keyword evidence="13" id="KW-1185">Reference proteome</keyword>
<reference evidence="12 13" key="1">
    <citation type="submission" date="2022-06" db="EMBL/GenBank/DDBJ databases">
        <title>Roseomonas CN29.</title>
        <authorList>
            <person name="Cheng Y."/>
            <person name="He X."/>
        </authorList>
    </citation>
    <scope>NUCLEOTIDE SEQUENCE [LARGE SCALE GENOMIC DNA]</scope>
    <source>
        <strain evidence="12 13">CN29</strain>
    </source>
</reference>
<evidence type="ECO:0000256" key="1">
    <source>
        <dbReference type="ARBA" id="ARBA00022670"/>
    </source>
</evidence>
<feature type="domain" description="Peptidase metallopeptidase" evidence="10">
    <location>
        <begin position="58"/>
        <end position="223"/>
    </location>
</feature>
<evidence type="ECO:0000313" key="12">
    <source>
        <dbReference type="EMBL" id="MCR0985401.1"/>
    </source>
</evidence>
<proteinExistence type="predicted"/>
<evidence type="ECO:0000259" key="10">
    <source>
        <dbReference type="SMART" id="SM00235"/>
    </source>
</evidence>
<accession>A0ABT1XB89</accession>
<dbReference type="InterPro" id="IPR003644">
    <property type="entry name" value="Calx_beta"/>
</dbReference>
<dbReference type="EMBL" id="JANJOU010000033">
    <property type="protein sequence ID" value="MCR0985401.1"/>
    <property type="molecule type" value="Genomic_DNA"/>
</dbReference>
<dbReference type="SUPFAM" id="SSF69318">
    <property type="entry name" value="Integrin alpha N-terminal domain"/>
    <property type="match status" value="1"/>
</dbReference>
<keyword evidence="7" id="KW-0106">Calcium</keyword>
<dbReference type="InterPro" id="IPR006026">
    <property type="entry name" value="Peptidase_Metallo"/>
</dbReference>
<feature type="region of interest" description="Disordered" evidence="9">
    <location>
        <begin position="1"/>
        <end position="22"/>
    </location>
</feature>
<evidence type="ECO:0000256" key="7">
    <source>
        <dbReference type="ARBA" id="ARBA00022837"/>
    </source>
</evidence>
<evidence type="ECO:0000256" key="9">
    <source>
        <dbReference type="SAM" id="MobiDB-lite"/>
    </source>
</evidence>